<evidence type="ECO:0000313" key="1">
    <source>
        <dbReference type="EMBL" id="JAD16304.1"/>
    </source>
</evidence>
<reference evidence="1" key="2">
    <citation type="journal article" date="2015" name="Data Brief">
        <title>Shoot transcriptome of the giant reed, Arundo donax.</title>
        <authorList>
            <person name="Barrero R.A."/>
            <person name="Guerrero F.D."/>
            <person name="Moolhuijzen P."/>
            <person name="Goolsby J.A."/>
            <person name="Tidwell J."/>
            <person name="Bellgard S.E."/>
            <person name="Bellgard M.I."/>
        </authorList>
    </citation>
    <scope>NUCLEOTIDE SEQUENCE</scope>
    <source>
        <tissue evidence="1">Shoot tissue taken approximately 20 cm above the soil surface</tissue>
    </source>
</reference>
<proteinExistence type="predicted"/>
<accession>A0A0A8XQV6</accession>
<sequence>MFDLLDTYHIILALVTHATFENRFKYGFFTSSHHIVHP</sequence>
<reference evidence="1" key="1">
    <citation type="submission" date="2014-09" db="EMBL/GenBank/DDBJ databases">
        <authorList>
            <person name="Magalhaes I.L.F."/>
            <person name="Oliveira U."/>
            <person name="Santos F.R."/>
            <person name="Vidigal T.H.D.A."/>
            <person name="Brescovit A.D."/>
            <person name="Santos A.J."/>
        </authorList>
    </citation>
    <scope>NUCLEOTIDE SEQUENCE</scope>
    <source>
        <tissue evidence="1">Shoot tissue taken approximately 20 cm above the soil surface</tissue>
    </source>
</reference>
<protein>
    <submittedName>
        <fullName evidence="1">Uncharacterized protein</fullName>
    </submittedName>
</protein>
<name>A0A0A8XQV6_ARUDO</name>
<dbReference type="EMBL" id="GBRH01281591">
    <property type="protein sequence ID" value="JAD16304.1"/>
    <property type="molecule type" value="Transcribed_RNA"/>
</dbReference>
<organism evidence="1">
    <name type="scientific">Arundo donax</name>
    <name type="common">Giant reed</name>
    <name type="synonym">Donax arundinaceus</name>
    <dbReference type="NCBI Taxonomy" id="35708"/>
    <lineage>
        <taxon>Eukaryota</taxon>
        <taxon>Viridiplantae</taxon>
        <taxon>Streptophyta</taxon>
        <taxon>Embryophyta</taxon>
        <taxon>Tracheophyta</taxon>
        <taxon>Spermatophyta</taxon>
        <taxon>Magnoliopsida</taxon>
        <taxon>Liliopsida</taxon>
        <taxon>Poales</taxon>
        <taxon>Poaceae</taxon>
        <taxon>PACMAD clade</taxon>
        <taxon>Arundinoideae</taxon>
        <taxon>Arundineae</taxon>
        <taxon>Arundo</taxon>
    </lineage>
</organism>
<dbReference type="AlphaFoldDB" id="A0A0A8XQV6"/>